<evidence type="ECO:0000313" key="3">
    <source>
        <dbReference type="Proteomes" id="UP000244162"/>
    </source>
</evidence>
<organism evidence="2 3">
    <name type="scientific">Sphingomonas oleivorans</name>
    <dbReference type="NCBI Taxonomy" id="1735121"/>
    <lineage>
        <taxon>Bacteria</taxon>
        <taxon>Pseudomonadati</taxon>
        <taxon>Pseudomonadota</taxon>
        <taxon>Alphaproteobacteria</taxon>
        <taxon>Sphingomonadales</taxon>
        <taxon>Sphingomonadaceae</taxon>
        <taxon>Sphingomonas</taxon>
    </lineage>
</organism>
<name>A0A2T5FXC8_9SPHN</name>
<comment type="caution">
    <text evidence="2">The sequence shown here is derived from an EMBL/GenBank/DDBJ whole genome shotgun (WGS) entry which is preliminary data.</text>
</comment>
<evidence type="ECO:0000256" key="1">
    <source>
        <dbReference type="SAM" id="MobiDB-lite"/>
    </source>
</evidence>
<accession>A0A2T5FXC8</accession>
<proteinExistence type="predicted"/>
<feature type="compositionally biased region" description="Low complexity" evidence="1">
    <location>
        <begin position="25"/>
        <end position="35"/>
    </location>
</feature>
<reference evidence="2 3" key="1">
    <citation type="submission" date="2017-09" db="EMBL/GenBank/DDBJ databases">
        <title>Sphingomonas panjinensis sp.nov., isolated from oil-contaminated soil.</title>
        <authorList>
            <person name="Wang L."/>
            <person name="Chen L."/>
        </authorList>
    </citation>
    <scope>NUCLEOTIDE SEQUENCE [LARGE SCALE GENOMIC DNA]</scope>
    <source>
        <strain evidence="2 3">FW-11</strain>
    </source>
</reference>
<evidence type="ECO:0000313" key="2">
    <source>
        <dbReference type="EMBL" id="PTQ10776.1"/>
    </source>
</evidence>
<keyword evidence="3" id="KW-1185">Reference proteome</keyword>
<dbReference type="Proteomes" id="UP000244162">
    <property type="component" value="Unassembled WGS sequence"/>
</dbReference>
<sequence>MDVAMPFAKEMPMSAAHAIQPADQRPAAPSRAVRPARTDARAESAPAAPGPLSLDEFWARLDAGR</sequence>
<feature type="region of interest" description="Disordered" evidence="1">
    <location>
        <begin position="1"/>
        <end position="52"/>
    </location>
</feature>
<dbReference type="EMBL" id="NWBU01000009">
    <property type="protein sequence ID" value="PTQ10776.1"/>
    <property type="molecule type" value="Genomic_DNA"/>
</dbReference>
<protein>
    <submittedName>
        <fullName evidence="2">Uncharacterized protein</fullName>
    </submittedName>
</protein>
<gene>
    <name evidence="2" type="ORF">CLG96_10245</name>
</gene>
<dbReference type="AlphaFoldDB" id="A0A2T5FXC8"/>